<dbReference type="PANTHER" id="PTHR34071">
    <property type="entry name" value="5-NITROIMIDAZOLE ANTIBIOTICS RESISTANCE PROTEIN, NIMA-FAMILY-RELATED PROTEIN-RELATED"/>
    <property type="match status" value="1"/>
</dbReference>
<evidence type="ECO:0000256" key="1">
    <source>
        <dbReference type="SAM" id="MobiDB-lite"/>
    </source>
</evidence>
<evidence type="ECO:0008006" key="4">
    <source>
        <dbReference type="Google" id="ProtNLM"/>
    </source>
</evidence>
<accession>A0A9P4JHJ8</accession>
<reference evidence="2" key="1">
    <citation type="journal article" date="2020" name="Stud. Mycol.">
        <title>101 Dothideomycetes genomes: a test case for predicting lifestyles and emergence of pathogens.</title>
        <authorList>
            <person name="Haridas S."/>
            <person name="Albert R."/>
            <person name="Binder M."/>
            <person name="Bloem J."/>
            <person name="Labutti K."/>
            <person name="Salamov A."/>
            <person name="Andreopoulos B."/>
            <person name="Baker S."/>
            <person name="Barry K."/>
            <person name="Bills G."/>
            <person name="Bluhm B."/>
            <person name="Cannon C."/>
            <person name="Castanera R."/>
            <person name="Culley D."/>
            <person name="Daum C."/>
            <person name="Ezra D."/>
            <person name="Gonzalez J."/>
            <person name="Henrissat B."/>
            <person name="Kuo A."/>
            <person name="Liang C."/>
            <person name="Lipzen A."/>
            <person name="Lutzoni F."/>
            <person name="Magnuson J."/>
            <person name="Mondo S."/>
            <person name="Nolan M."/>
            <person name="Ohm R."/>
            <person name="Pangilinan J."/>
            <person name="Park H.-J."/>
            <person name="Ramirez L."/>
            <person name="Alfaro M."/>
            <person name="Sun H."/>
            <person name="Tritt A."/>
            <person name="Yoshinaga Y."/>
            <person name="Zwiers L.-H."/>
            <person name="Turgeon B."/>
            <person name="Goodwin S."/>
            <person name="Spatafora J."/>
            <person name="Crous P."/>
            <person name="Grigoriev I."/>
        </authorList>
    </citation>
    <scope>NUCLEOTIDE SEQUENCE</scope>
    <source>
        <strain evidence="2">ATCC 74209</strain>
    </source>
</reference>
<proteinExistence type="predicted"/>
<dbReference type="InterPro" id="IPR024747">
    <property type="entry name" value="Pyridox_Oxase-rel"/>
</dbReference>
<dbReference type="AlphaFoldDB" id="A0A9P4JHJ8"/>
<dbReference type="EMBL" id="ML994086">
    <property type="protein sequence ID" value="KAF2199260.1"/>
    <property type="molecule type" value="Genomic_DNA"/>
</dbReference>
<evidence type="ECO:0000313" key="2">
    <source>
        <dbReference type="EMBL" id="KAF2199260.1"/>
    </source>
</evidence>
<keyword evidence="3" id="KW-1185">Reference proteome</keyword>
<name>A0A9P4JHJ8_9PLEO</name>
<feature type="region of interest" description="Disordered" evidence="1">
    <location>
        <begin position="90"/>
        <end position="109"/>
    </location>
</feature>
<dbReference type="InterPro" id="IPR012349">
    <property type="entry name" value="Split_barrel_FMN-bd"/>
</dbReference>
<dbReference type="OrthoDB" id="444432at2759"/>
<dbReference type="Proteomes" id="UP000799536">
    <property type="component" value="Unassembled WGS sequence"/>
</dbReference>
<protein>
    <recommendedName>
        <fullName evidence="4">5-nitroimidazole antibiotic resistance protein</fullName>
    </recommendedName>
</protein>
<dbReference type="Pfam" id="PF12900">
    <property type="entry name" value="Pyridox_ox_2"/>
    <property type="match status" value="1"/>
</dbReference>
<dbReference type="SUPFAM" id="SSF50475">
    <property type="entry name" value="FMN-binding split barrel"/>
    <property type="match status" value="1"/>
</dbReference>
<gene>
    <name evidence="2" type="ORF">GQ43DRAFT_442626</name>
</gene>
<dbReference type="Gene3D" id="2.30.110.10">
    <property type="entry name" value="Electron Transport, Fmn-binding Protein, Chain A"/>
    <property type="match status" value="1"/>
</dbReference>
<comment type="caution">
    <text evidence="2">The sequence shown here is derived from an EMBL/GenBank/DDBJ whole genome shotgun (WGS) entry which is preliminary data.</text>
</comment>
<dbReference type="PANTHER" id="PTHR34071:SF2">
    <property type="entry name" value="FLAVIN-NUCLEOTIDE-BINDING PROTEIN"/>
    <property type="match status" value="1"/>
</dbReference>
<evidence type="ECO:0000313" key="3">
    <source>
        <dbReference type="Proteomes" id="UP000799536"/>
    </source>
</evidence>
<organism evidence="2 3">
    <name type="scientific">Delitschia confertaspora ATCC 74209</name>
    <dbReference type="NCBI Taxonomy" id="1513339"/>
    <lineage>
        <taxon>Eukaryota</taxon>
        <taxon>Fungi</taxon>
        <taxon>Dikarya</taxon>
        <taxon>Ascomycota</taxon>
        <taxon>Pezizomycotina</taxon>
        <taxon>Dothideomycetes</taxon>
        <taxon>Pleosporomycetidae</taxon>
        <taxon>Pleosporales</taxon>
        <taxon>Delitschiaceae</taxon>
        <taxon>Delitschia</taxon>
    </lineage>
</organism>
<sequence length="278" mass="30561">MSTPPKYPKTSLNTVKRIANRGKYDYSTIHSLLNSSPIIHVSFNDPHSPFPITLPMIGCTGNFEDQDADPNTSAQDVYVHGYVSSRLMKLGSSSKSSEHGKGEGEQEEGFPLSISTAEIQGLVLALSPNHHSLNYTSTLIMGYATPVTRESEKLYAMQRITNNLLPGRWENSRQPPLASEMSSTSILRVRVVSASAKVRTGGPSEDRVDLGNDELRRRVWTGVVPTWRVWGEAVKAEECQVVGEEQEKGIEAWRVGENMRGRGSAFRAAVEGDGGEKE</sequence>